<feature type="region of interest" description="Disordered" evidence="1">
    <location>
        <begin position="1"/>
        <end position="48"/>
    </location>
</feature>
<sequence>MGRKKRHGAQGKRARAARSEPKPRDNLIEGGQPSPAQPSSWKARGASPCGPAATCLQGKRRYTGNGSRSRGPVTWEPLWPSGFPVCVAQWQRGSLTTARLGTSLLGLNGLGCWFEPWPLLCLHLIEGGQPSPAQPSSWKARGASPCGPAATCLQGKRRYTGNGSRSRGPVTWEPLWPSGFPVCVAQWQRGSLTTARLGTSLLGLNGLGCWFEPWPLLCLHLIEGGQPSPAQPSSWKARGASPCGPAATCLQGKRRYTGNGSRSRGPVTWEPLWPSGFPVCVAQWQRGSLTTARLGTSLLGLNGLGCWFEPWPLLCLHLIEGGQPSPAQPSSWKARGASPCGPAATCLQGKRRYTGNGSRSRGPVTWEPLWPSGFPVCVAQWQRGSLTTARLGTSLLGLNGLGRRFEPGREHL</sequence>
<feature type="domain" description="Leucine-rich repeat-containing N-terminal plant-type" evidence="2">
    <location>
        <begin position="34"/>
        <end position="49"/>
    </location>
</feature>
<feature type="compositionally biased region" description="Basic residues" evidence="1">
    <location>
        <begin position="1"/>
        <end position="16"/>
    </location>
</feature>
<keyword evidence="4" id="KW-1185">Reference proteome</keyword>
<reference evidence="3 4" key="1">
    <citation type="submission" date="2018-03" db="EMBL/GenBank/DDBJ databases">
        <authorList>
            <person name="Guldener U."/>
        </authorList>
    </citation>
    <scope>NUCLEOTIDE SEQUENCE [LARGE SCALE GENOMIC DNA]</scope>
    <source>
        <strain evidence="3 4">DAOM196992</strain>
    </source>
</reference>
<accession>A0A5C3F0R6</accession>
<protein>
    <recommendedName>
        <fullName evidence="2">Leucine-rich repeat-containing N-terminal plant-type domain-containing protein</fullName>
    </recommendedName>
</protein>
<gene>
    <name evidence="3" type="ORF">PSFLO_02991</name>
</gene>
<evidence type="ECO:0000259" key="2">
    <source>
        <dbReference type="Pfam" id="PF08263"/>
    </source>
</evidence>
<feature type="domain" description="Leucine-rich repeat-containing N-terminal plant-type" evidence="2">
    <location>
        <begin position="228"/>
        <end position="243"/>
    </location>
</feature>
<dbReference type="Proteomes" id="UP000323386">
    <property type="component" value="Unassembled WGS sequence"/>
</dbReference>
<dbReference type="InterPro" id="IPR013210">
    <property type="entry name" value="LRR_N_plant-typ"/>
</dbReference>
<evidence type="ECO:0000313" key="4">
    <source>
        <dbReference type="Proteomes" id="UP000323386"/>
    </source>
</evidence>
<dbReference type="Pfam" id="PF08263">
    <property type="entry name" value="LRRNT_2"/>
    <property type="match status" value="4"/>
</dbReference>
<feature type="domain" description="Leucine-rich repeat-containing N-terminal plant-type" evidence="2">
    <location>
        <begin position="131"/>
        <end position="146"/>
    </location>
</feature>
<organism evidence="3 4">
    <name type="scientific">Pseudozyma flocculosa</name>
    <dbReference type="NCBI Taxonomy" id="84751"/>
    <lineage>
        <taxon>Eukaryota</taxon>
        <taxon>Fungi</taxon>
        <taxon>Dikarya</taxon>
        <taxon>Basidiomycota</taxon>
        <taxon>Ustilaginomycotina</taxon>
        <taxon>Ustilaginomycetes</taxon>
        <taxon>Ustilaginales</taxon>
        <taxon>Ustilaginaceae</taxon>
        <taxon>Pseudozyma</taxon>
    </lineage>
</organism>
<feature type="domain" description="Leucine-rich repeat-containing N-terminal plant-type" evidence="2">
    <location>
        <begin position="325"/>
        <end position="340"/>
    </location>
</feature>
<dbReference type="AlphaFoldDB" id="A0A5C3F0R6"/>
<name>A0A5C3F0R6_9BASI</name>
<feature type="compositionally biased region" description="Basic and acidic residues" evidence="1">
    <location>
        <begin position="17"/>
        <end position="27"/>
    </location>
</feature>
<dbReference type="EMBL" id="OOIP01000007">
    <property type="protein sequence ID" value="SPO37516.1"/>
    <property type="molecule type" value="Genomic_DNA"/>
</dbReference>
<proteinExistence type="predicted"/>
<evidence type="ECO:0000256" key="1">
    <source>
        <dbReference type="SAM" id="MobiDB-lite"/>
    </source>
</evidence>
<evidence type="ECO:0000313" key="3">
    <source>
        <dbReference type="EMBL" id="SPO37516.1"/>
    </source>
</evidence>